<reference evidence="1" key="1">
    <citation type="journal article" date="2020" name="Nature">
        <title>Giant virus diversity and host interactions through global metagenomics.</title>
        <authorList>
            <person name="Schulz F."/>
            <person name="Roux S."/>
            <person name="Paez-Espino D."/>
            <person name="Jungbluth S."/>
            <person name="Walsh D.A."/>
            <person name="Denef V.J."/>
            <person name="McMahon K.D."/>
            <person name="Konstantinidis K.T."/>
            <person name="Eloe-Fadrosh E.A."/>
            <person name="Kyrpides N.C."/>
            <person name="Woyke T."/>
        </authorList>
    </citation>
    <scope>NUCLEOTIDE SEQUENCE</scope>
    <source>
        <strain evidence="1">GVMAG-M-3300027770-73</strain>
    </source>
</reference>
<protein>
    <submittedName>
        <fullName evidence="1">Uncharacterized protein</fullName>
    </submittedName>
</protein>
<name>A0A6C0LF80_9ZZZZ</name>
<accession>A0A6C0LF80</accession>
<evidence type="ECO:0000313" key="1">
    <source>
        <dbReference type="EMBL" id="QHU28361.1"/>
    </source>
</evidence>
<dbReference type="AlphaFoldDB" id="A0A6C0LF80"/>
<organism evidence="1">
    <name type="scientific">viral metagenome</name>
    <dbReference type="NCBI Taxonomy" id="1070528"/>
    <lineage>
        <taxon>unclassified sequences</taxon>
        <taxon>metagenomes</taxon>
        <taxon>organismal metagenomes</taxon>
    </lineage>
</organism>
<dbReference type="EMBL" id="MN740471">
    <property type="protein sequence ID" value="QHU28361.1"/>
    <property type="molecule type" value="Genomic_DNA"/>
</dbReference>
<sequence>MTTVSREETLRLLDDVIKVQEGAKIPTKPEHKWRDIPDLIRRLLTVIPATERDLIRDLQQYNTICTIAPFVIKAAYTRDTPLQIMRMHIITIMEQYDIPILNTRPWTIANLWQRYVVEIFHSLRYDNEM</sequence>
<proteinExistence type="predicted"/>